<dbReference type="Gene3D" id="1.10.150.20">
    <property type="entry name" value="5' to 3' exonuclease, C-terminal subdomain"/>
    <property type="match status" value="1"/>
</dbReference>
<dbReference type="PANTHER" id="PTHR36121">
    <property type="entry name" value="PROTEIN SXY"/>
    <property type="match status" value="1"/>
</dbReference>
<proteinExistence type="predicted"/>
<dbReference type="InterPro" id="IPR047525">
    <property type="entry name" value="TfoX-like"/>
</dbReference>
<accession>B2VDF5</accession>
<protein>
    <submittedName>
        <fullName evidence="3">Regulator of competence-specific genes</fullName>
    </submittedName>
</protein>
<dbReference type="AlphaFoldDB" id="B2VDF5"/>
<organism evidence="3 4">
    <name type="scientific">Erwinia tasmaniensis (strain DSM 17950 / CFBP 7177 / CIP 109463 / NCPPB 4357 / Et1/99)</name>
    <dbReference type="NCBI Taxonomy" id="465817"/>
    <lineage>
        <taxon>Bacteria</taxon>
        <taxon>Pseudomonadati</taxon>
        <taxon>Pseudomonadota</taxon>
        <taxon>Gammaproteobacteria</taxon>
        <taxon>Enterobacterales</taxon>
        <taxon>Erwiniaceae</taxon>
        <taxon>Erwinia</taxon>
    </lineage>
</organism>
<dbReference type="Pfam" id="PF04993">
    <property type="entry name" value="TfoX_N"/>
    <property type="match status" value="1"/>
</dbReference>
<dbReference type="SUPFAM" id="SSF159894">
    <property type="entry name" value="YgaC/TfoX-N like"/>
    <property type="match status" value="1"/>
</dbReference>
<dbReference type="KEGG" id="eta:ETA_21010"/>
<dbReference type="InterPro" id="IPR007077">
    <property type="entry name" value="TfoX_C"/>
</dbReference>
<dbReference type="eggNOG" id="COG3070">
    <property type="taxonomic scope" value="Bacteria"/>
</dbReference>
<evidence type="ECO:0000259" key="1">
    <source>
        <dbReference type="Pfam" id="PF04993"/>
    </source>
</evidence>
<dbReference type="InterPro" id="IPR007076">
    <property type="entry name" value="TfoX_N"/>
</dbReference>
<gene>
    <name evidence="3" type="primary">tfoX</name>
    <name evidence="3" type="ordered locus">ETA_21010</name>
</gene>
<dbReference type="RefSeq" id="WP_012441818.1">
    <property type="nucleotide sequence ID" value="NC_010694.1"/>
</dbReference>
<dbReference type="InterPro" id="IPR026256">
    <property type="entry name" value="TfoX-like_gammaprotbact"/>
</dbReference>
<evidence type="ECO:0000313" key="4">
    <source>
        <dbReference type="Proteomes" id="UP000001726"/>
    </source>
</evidence>
<sequence>MDSSRRKIAEVKQRLARLGEVKSRTQFGGYSLSVEKTVFAVVAEGEMYLRACERLQPYITERKMEALSLNKRGVSVELDYYRVDRALWSDDNLLLTFSHICLMEAQRQLQERQNNQRLKDLPNLGIRMEMLLRQVGISSIEMLKRQGAKNCWLRLHACNKNVGLTVLFALQGAIAGRHYEVLPRVEKEELRSWFYLYAQQEENIAHSVS</sequence>
<feature type="domain" description="TfoX C-terminal" evidence="2">
    <location>
        <begin position="115"/>
        <end position="193"/>
    </location>
</feature>
<dbReference type="PIRSF" id="PIRSF028788">
    <property type="entry name" value="TfoX_Sxy"/>
    <property type="match status" value="1"/>
</dbReference>
<evidence type="ECO:0000259" key="2">
    <source>
        <dbReference type="Pfam" id="PF04994"/>
    </source>
</evidence>
<dbReference type="PANTHER" id="PTHR36121:SF1">
    <property type="entry name" value="PROTEIN SXY"/>
    <property type="match status" value="1"/>
</dbReference>
<feature type="domain" description="TfoX N-terminal" evidence="1">
    <location>
        <begin position="14"/>
        <end position="100"/>
    </location>
</feature>
<dbReference type="STRING" id="465817.ETA_21010"/>
<dbReference type="Proteomes" id="UP000001726">
    <property type="component" value="Chromosome"/>
</dbReference>
<dbReference type="Gene3D" id="3.30.1460.30">
    <property type="entry name" value="YgaC/TfoX-N like chaperone"/>
    <property type="match status" value="1"/>
</dbReference>
<keyword evidence="4" id="KW-1185">Reference proteome</keyword>
<dbReference type="EMBL" id="CU468135">
    <property type="protein sequence ID" value="CAO97147.1"/>
    <property type="molecule type" value="Genomic_DNA"/>
</dbReference>
<dbReference type="GO" id="GO:0030420">
    <property type="term" value="P:establishment of competence for transformation"/>
    <property type="evidence" value="ECO:0007669"/>
    <property type="project" value="InterPro"/>
</dbReference>
<dbReference type="HOGENOM" id="CLU_094990_0_0_6"/>
<dbReference type="OrthoDB" id="4225809at2"/>
<name>B2VDF5_ERWT9</name>
<evidence type="ECO:0000313" key="3">
    <source>
        <dbReference type="EMBL" id="CAO97147.1"/>
    </source>
</evidence>
<reference evidence="3 4" key="1">
    <citation type="journal article" date="2008" name="Environ. Microbiol.">
        <title>The genome of Erwinia tasmaniensis strain Et1/99, a non-pathogenic bacterium in the genus Erwinia.</title>
        <authorList>
            <person name="Kube M."/>
            <person name="Migdoll A.M."/>
            <person name="Mueller I."/>
            <person name="Kuhl H."/>
            <person name="Beck A."/>
            <person name="Reinhardt R."/>
            <person name="Geider K."/>
        </authorList>
    </citation>
    <scope>NUCLEOTIDE SEQUENCE [LARGE SCALE GENOMIC DNA]</scope>
    <source>
        <strain evidence="4">DSM 17950 / CFBP 7177 / CIP 109463 / NCPPB 4357 / Et1/99</strain>
    </source>
</reference>
<dbReference type="Pfam" id="PF04994">
    <property type="entry name" value="TfoX_C"/>
    <property type="match status" value="1"/>
</dbReference>